<protein>
    <submittedName>
        <fullName evidence="3">Uncharacterized protein</fullName>
    </submittedName>
</protein>
<keyword evidence="4" id="KW-1185">Reference proteome</keyword>
<keyword evidence="2" id="KW-0472">Membrane</keyword>
<reference evidence="3 4" key="1">
    <citation type="submission" date="2016-12" db="EMBL/GenBank/DDBJ databases">
        <title>Analysis of the Molecular Diversity Among Cronobacter Species Isolated from Filth Flies Using a Pan Genomic DNA Microarray.</title>
        <authorList>
            <person name="Pava-Ripoll M."/>
            <person name="Tall B."/>
            <person name="Farber J."/>
            <person name="Fanning S."/>
            <person name="Lehner A."/>
            <person name="Stephan R."/>
            <person name="Pagotto F."/>
            <person name="Iverson C."/>
            <person name="Ziobro G."/>
            <person name="Miller A."/>
            <person name="Pearson R."/>
            <person name="Yan Q."/>
            <person name="Kim M."/>
            <person name="Jeong S."/>
            <person name="Park J."/>
            <person name="Jun S."/>
            <person name="Choi H."/>
            <person name="Chung T."/>
            <person name="Yoo Y."/>
            <person name="Park E."/>
            <person name="Hwang S."/>
            <person name="Lee B."/>
            <person name="Sathyamoorthy V."/>
            <person name="Carter L."/>
            <person name="Mammel M."/>
            <person name="Jackson S."/>
            <person name="Kothary M."/>
            <person name="Patel I."/>
            <person name="Grim C."/>
            <person name="Gopinath G."/>
            <person name="Gangiredla J."/>
            <person name="Chase H."/>
        </authorList>
    </citation>
    <scope>NUCLEOTIDE SEQUENCE [LARGE SCALE GENOMIC DNA]</scope>
    <source>
        <strain evidence="3 4">MOD1-Md25g</strain>
    </source>
</reference>
<keyword evidence="2" id="KW-0812">Transmembrane</keyword>
<feature type="transmembrane region" description="Helical" evidence="2">
    <location>
        <begin position="52"/>
        <end position="73"/>
    </location>
</feature>
<evidence type="ECO:0000313" key="4">
    <source>
        <dbReference type="Proteomes" id="UP000244731"/>
    </source>
</evidence>
<dbReference type="EMBL" id="MSAC01000089">
    <property type="protein sequence ID" value="PUW98633.1"/>
    <property type="molecule type" value="Genomic_DNA"/>
</dbReference>
<feature type="coiled-coil region" evidence="1">
    <location>
        <begin position="76"/>
        <end position="103"/>
    </location>
</feature>
<keyword evidence="1" id="KW-0175">Coiled coil</keyword>
<comment type="caution">
    <text evidence="3">The sequence shown here is derived from an EMBL/GenBank/DDBJ whole genome shotgun (WGS) entry which is preliminary data.</text>
</comment>
<evidence type="ECO:0000313" key="3">
    <source>
        <dbReference type="EMBL" id="PUW98633.1"/>
    </source>
</evidence>
<feature type="transmembrane region" description="Helical" evidence="2">
    <location>
        <begin position="12"/>
        <end position="37"/>
    </location>
</feature>
<evidence type="ECO:0000256" key="2">
    <source>
        <dbReference type="SAM" id="Phobius"/>
    </source>
</evidence>
<keyword evidence="2" id="KW-1133">Transmembrane helix</keyword>
<dbReference type="Proteomes" id="UP000244731">
    <property type="component" value="Unassembled WGS sequence"/>
</dbReference>
<sequence length="198" mass="22370">MAKPNKKKKQSDLGIFIIGWFASALAVGVPTACLILIKKYYPNASTDYGDKLSIIAYLFGAFFSGLFTTYRVVCKASDKDIEIDEKSEEIKRLEIALEDNKKAYRSLSPKSKIISLLLEVHQACSSLSKQDATALIMKKIREINSDKTFEPRFDGLLEHVNDSDYKRESNPANHSMAPKRAQYKSIAGHYVFYKSKNQ</sequence>
<name>A0ABX5JTJ0_9ENTR</name>
<organism evidence="3 4">
    <name type="scientific">Cronobacter malonaticus</name>
    <dbReference type="NCBI Taxonomy" id="413503"/>
    <lineage>
        <taxon>Bacteria</taxon>
        <taxon>Pseudomonadati</taxon>
        <taxon>Pseudomonadota</taxon>
        <taxon>Gammaproteobacteria</taxon>
        <taxon>Enterobacterales</taxon>
        <taxon>Enterobacteriaceae</taxon>
        <taxon>Cronobacter</taxon>
    </lineage>
</organism>
<proteinExistence type="predicted"/>
<dbReference type="RefSeq" id="WP_075191856.1">
    <property type="nucleotide sequence ID" value="NZ_JAWIRJ010000002.1"/>
</dbReference>
<gene>
    <name evidence="3" type="ORF">AUM46_22270</name>
</gene>
<accession>A0ABX5JTJ0</accession>
<evidence type="ECO:0000256" key="1">
    <source>
        <dbReference type="SAM" id="Coils"/>
    </source>
</evidence>